<evidence type="ECO:0000313" key="2">
    <source>
        <dbReference type="Proteomes" id="UP001056120"/>
    </source>
</evidence>
<accession>A0ACB9EAQ5</accession>
<dbReference type="Proteomes" id="UP001056120">
    <property type="component" value="Linkage Group LG18"/>
</dbReference>
<keyword evidence="2" id="KW-1185">Reference proteome</keyword>
<proteinExistence type="predicted"/>
<evidence type="ECO:0000313" key="1">
    <source>
        <dbReference type="EMBL" id="KAI3756009.1"/>
    </source>
</evidence>
<reference evidence="1 2" key="2">
    <citation type="journal article" date="2022" name="Mol. Ecol. Resour.">
        <title>The genomes of chicory, endive, great burdock and yacon provide insights into Asteraceae paleo-polyploidization history and plant inulin production.</title>
        <authorList>
            <person name="Fan W."/>
            <person name="Wang S."/>
            <person name="Wang H."/>
            <person name="Wang A."/>
            <person name="Jiang F."/>
            <person name="Liu H."/>
            <person name="Zhao H."/>
            <person name="Xu D."/>
            <person name="Zhang Y."/>
        </authorList>
    </citation>
    <scope>NUCLEOTIDE SEQUENCE [LARGE SCALE GENOMIC DNA]</scope>
    <source>
        <strain evidence="2">cv. Yunnan</strain>
        <tissue evidence="1">Leaves</tissue>
    </source>
</reference>
<protein>
    <submittedName>
        <fullName evidence="1">Uncharacterized protein</fullName>
    </submittedName>
</protein>
<comment type="caution">
    <text evidence="1">The sequence shown here is derived from an EMBL/GenBank/DDBJ whole genome shotgun (WGS) entry which is preliminary data.</text>
</comment>
<gene>
    <name evidence="1" type="ORF">L1987_55821</name>
</gene>
<dbReference type="EMBL" id="CM042035">
    <property type="protein sequence ID" value="KAI3756009.1"/>
    <property type="molecule type" value="Genomic_DNA"/>
</dbReference>
<sequence>MEEFDHLKIQLKDIILATDNFAPNKLIGHGGFGSVYKGELSVPEGVITVAFGTLGYCDPLYSETGILSKESDVYSFGVVLFEVMCGTLCYEFRDGKLLGILVPKWKKCFEEKRLDGIISHGLQNMEPVSLNTFSTVAYQCLKRAREERPTMAEIVQELEMALEQQEGFEDNENRITYKTQTLLFKNATELRRIANLAKSPLPYMTQSQLLLLLKNGILVDGGKTISRVIDI</sequence>
<name>A0ACB9EAQ5_9ASTR</name>
<reference evidence="2" key="1">
    <citation type="journal article" date="2022" name="Mol. Ecol. Resour.">
        <title>The genomes of chicory, endive, great burdock and yacon provide insights into Asteraceae palaeo-polyploidization history and plant inulin production.</title>
        <authorList>
            <person name="Fan W."/>
            <person name="Wang S."/>
            <person name="Wang H."/>
            <person name="Wang A."/>
            <person name="Jiang F."/>
            <person name="Liu H."/>
            <person name="Zhao H."/>
            <person name="Xu D."/>
            <person name="Zhang Y."/>
        </authorList>
    </citation>
    <scope>NUCLEOTIDE SEQUENCE [LARGE SCALE GENOMIC DNA]</scope>
    <source>
        <strain evidence="2">cv. Yunnan</strain>
    </source>
</reference>
<organism evidence="1 2">
    <name type="scientific">Smallanthus sonchifolius</name>
    <dbReference type="NCBI Taxonomy" id="185202"/>
    <lineage>
        <taxon>Eukaryota</taxon>
        <taxon>Viridiplantae</taxon>
        <taxon>Streptophyta</taxon>
        <taxon>Embryophyta</taxon>
        <taxon>Tracheophyta</taxon>
        <taxon>Spermatophyta</taxon>
        <taxon>Magnoliopsida</taxon>
        <taxon>eudicotyledons</taxon>
        <taxon>Gunneridae</taxon>
        <taxon>Pentapetalae</taxon>
        <taxon>asterids</taxon>
        <taxon>campanulids</taxon>
        <taxon>Asterales</taxon>
        <taxon>Asteraceae</taxon>
        <taxon>Asteroideae</taxon>
        <taxon>Heliantheae alliance</taxon>
        <taxon>Millerieae</taxon>
        <taxon>Smallanthus</taxon>
    </lineage>
</organism>